<feature type="binding site" evidence="9">
    <location>
        <position position="77"/>
    </location>
    <ligand>
        <name>ATP</name>
        <dbReference type="ChEBI" id="CHEBI:30616"/>
    </ligand>
</feature>
<reference evidence="11" key="1">
    <citation type="submission" date="2020-10" db="EMBL/GenBank/DDBJ databases">
        <authorList>
            <person name="Gilroy R."/>
        </authorList>
    </citation>
    <scope>NUCLEOTIDE SEQUENCE</scope>
    <source>
        <strain evidence="11">11167</strain>
    </source>
</reference>
<feature type="domain" description="Histidine kinase/HSP90-like ATPase" evidence="10">
    <location>
        <begin position="24"/>
        <end position="179"/>
    </location>
</feature>
<evidence type="ECO:0000256" key="3">
    <source>
        <dbReference type="ARBA" id="ARBA00022490"/>
    </source>
</evidence>
<dbReference type="SUPFAM" id="SSF54211">
    <property type="entry name" value="Ribosomal protein S5 domain 2-like"/>
    <property type="match status" value="1"/>
</dbReference>
<feature type="region of interest" description="C" evidence="8">
    <location>
        <begin position="556"/>
        <end position="627"/>
    </location>
</feature>
<evidence type="ECO:0000256" key="6">
    <source>
        <dbReference type="ARBA" id="ARBA00023016"/>
    </source>
</evidence>
<evidence type="ECO:0000313" key="11">
    <source>
        <dbReference type="EMBL" id="MBO8443958.1"/>
    </source>
</evidence>
<feature type="binding site" evidence="9">
    <location>
        <position position="82"/>
    </location>
    <ligand>
        <name>ATP</name>
        <dbReference type="ChEBI" id="CHEBI:30616"/>
    </ligand>
</feature>
<comment type="similarity">
    <text evidence="2 8">Belongs to the heat shock protein 90 family.</text>
</comment>
<evidence type="ECO:0000259" key="10">
    <source>
        <dbReference type="SMART" id="SM00387"/>
    </source>
</evidence>
<dbReference type="Proteomes" id="UP000823633">
    <property type="component" value="Unassembled WGS sequence"/>
</dbReference>
<evidence type="ECO:0000256" key="9">
    <source>
        <dbReference type="PIRSR" id="PIRSR002583-1"/>
    </source>
</evidence>
<comment type="function">
    <text evidence="8">Molecular chaperone. Has ATPase activity.</text>
</comment>
<feature type="binding site" evidence="9">
    <location>
        <position position="35"/>
    </location>
    <ligand>
        <name>ATP</name>
        <dbReference type="ChEBI" id="CHEBI:30616"/>
    </ligand>
</feature>
<dbReference type="GO" id="GO:0016887">
    <property type="term" value="F:ATP hydrolysis activity"/>
    <property type="evidence" value="ECO:0007669"/>
    <property type="project" value="InterPro"/>
</dbReference>
<dbReference type="InterPro" id="IPR037196">
    <property type="entry name" value="HSP90_C"/>
</dbReference>
<dbReference type="Gene3D" id="3.30.230.80">
    <property type="match status" value="1"/>
</dbReference>
<dbReference type="InterPro" id="IPR020575">
    <property type="entry name" value="Hsp90_N"/>
</dbReference>
<feature type="binding site" evidence="9">
    <location>
        <begin position="119"/>
        <end position="124"/>
    </location>
    <ligand>
        <name>ATP</name>
        <dbReference type="ChEBI" id="CHEBI:30616"/>
    </ligand>
</feature>
<protein>
    <recommendedName>
        <fullName evidence="8">Chaperone protein HtpG</fullName>
    </recommendedName>
    <alternativeName>
        <fullName evidence="8">Heat shock protein HtpG</fullName>
    </alternativeName>
    <alternativeName>
        <fullName evidence="8">High temperature protein G</fullName>
    </alternativeName>
</protein>
<feature type="binding site" evidence="9">
    <location>
        <position position="90"/>
    </location>
    <ligand>
        <name>ATP</name>
        <dbReference type="ChEBI" id="CHEBI:30616"/>
    </ligand>
</feature>
<accession>A0A9D9HBH7</accession>
<evidence type="ECO:0000256" key="8">
    <source>
        <dbReference type="HAMAP-Rule" id="MF_00505"/>
    </source>
</evidence>
<dbReference type="SUPFAM" id="SSF55874">
    <property type="entry name" value="ATPase domain of HSP90 chaperone/DNA topoisomerase II/histidine kinase"/>
    <property type="match status" value="1"/>
</dbReference>
<organism evidence="11 12">
    <name type="scientific">Candidatus Aphodenecus pullistercoris</name>
    <dbReference type="NCBI Taxonomy" id="2840669"/>
    <lineage>
        <taxon>Bacteria</taxon>
        <taxon>Pseudomonadati</taxon>
        <taxon>Spirochaetota</taxon>
        <taxon>Spirochaetia</taxon>
        <taxon>Spirochaetales</taxon>
        <taxon>Candidatus Aphodenecus</taxon>
    </lineage>
</organism>
<keyword evidence="5 8" id="KW-0067">ATP-binding</keyword>
<dbReference type="PRINTS" id="PR00775">
    <property type="entry name" value="HEATSHOCK90"/>
</dbReference>
<dbReference type="Gene3D" id="3.30.565.10">
    <property type="entry name" value="Histidine kinase-like ATPase, C-terminal domain"/>
    <property type="match status" value="1"/>
</dbReference>
<evidence type="ECO:0000256" key="4">
    <source>
        <dbReference type="ARBA" id="ARBA00022741"/>
    </source>
</evidence>
<evidence type="ECO:0000256" key="1">
    <source>
        <dbReference type="ARBA" id="ARBA00004496"/>
    </source>
</evidence>
<dbReference type="HAMAP" id="MF_00505">
    <property type="entry name" value="HSP90"/>
    <property type="match status" value="1"/>
</dbReference>
<feature type="binding site" evidence="9">
    <location>
        <position position="342"/>
    </location>
    <ligand>
        <name>ATP</name>
        <dbReference type="ChEBI" id="CHEBI:30616"/>
    </ligand>
</feature>
<dbReference type="InterPro" id="IPR003594">
    <property type="entry name" value="HATPase_dom"/>
</dbReference>
<dbReference type="PANTHER" id="PTHR11528">
    <property type="entry name" value="HEAT SHOCK PROTEIN 90 FAMILY MEMBER"/>
    <property type="match status" value="1"/>
</dbReference>
<dbReference type="GO" id="GO:0005524">
    <property type="term" value="F:ATP binding"/>
    <property type="evidence" value="ECO:0007669"/>
    <property type="project" value="UniProtKB-UniRule"/>
</dbReference>
<feature type="binding site" evidence="9">
    <location>
        <begin position="97"/>
        <end position="98"/>
    </location>
    <ligand>
        <name>ATP</name>
        <dbReference type="ChEBI" id="CHEBI:30616"/>
    </ligand>
</feature>
<dbReference type="GO" id="GO:0005737">
    <property type="term" value="C:cytoplasm"/>
    <property type="evidence" value="ECO:0007669"/>
    <property type="project" value="UniProtKB-SubCell"/>
</dbReference>
<dbReference type="FunFam" id="3.30.565.10:FF:000009">
    <property type="entry name" value="Molecular chaperone HtpG"/>
    <property type="match status" value="1"/>
</dbReference>
<reference evidence="11" key="2">
    <citation type="journal article" date="2021" name="PeerJ">
        <title>Extensive microbial diversity within the chicken gut microbiome revealed by metagenomics and culture.</title>
        <authorList>
            <person name="Gilroy R."/>
            <person name="Ravi A."/>
            <person name="Getino M."/>
            <person name="Pursley I."/>
            <person name="Horton D.L."/>
            <person name="Alikhan N.F."/>
            <person name="Baker D."/>
            <person name="Gharbi K."/>
            <person name="Hall N."/>
            <person name="Watson M."/>
            <person name="Adriaenssens E.M."/>
            <person name="Foster-Nyarko E."/>
            <person name="Jarju S."/>
            <person name="Secka A."/>
            <person name="Antonio M."/>
            <person name="Oren A."/>
            <person name="Chaudhuri R.R."/>
            <person name="La Ragione R."/>
            <person name="Hildebrand F."/>
            <person name="Pallen M.J."/>
        </authorList>
    </citation>
    <scope>NUCLEOTIDE SEQUENCE</scope>
    <source>
        <strain evidence="11">11167</strain>
    </source>
</reference>
<evidence type="ECO:0000313" key="12">
    <source>
        <dbReference type="Proteomes" id="UP000823633"/>
    </source>
</evidence>
<sequence length="627" mass="71209">MGKKQFKTEVSDLLNLIIHSLYSNREIFLRELISNASDAIDKLKYLSLSDEKLKGFSFEPCINISFDEKAKTLTISDNGIGMSEDELNENLGTIASSGTKKFLQALGDDARKNSNLIGQFGVGFYSAFMVADKVTVVSRKAGEDKAFRWESEGKSTYTVSEAERASQGSDIILHLNSDGEDYANRWQLETLIKKYSDHIAYPIYLEYDQEHYKDEKDSEGNPIKEVEHKREQINSASALWTRPKSSIKDEEYKDFYKNNYSDSEDPLFYIHTHAEGATEYTTLFYIPAKAPFDMYYADYRPGVKLYVKRVYITDDDKELLPVWLRFVRGVIDSEDLPLNVSREILQENRIMSAIRNGSVKKLLGEFKKIADNNPELYAKFIEQYNRPLKEGLYSDYANREALLELVRYKSSEVEGYTSLASYKERMKEGQSAIYYISGGKEEILRNSPLLASYKEKGYEVLIMDDDIDDIVTEMVHEYKELPFKAINRTGATSDLDKDKGEKSEEVKKSESELADKLKKALGDRVKDVIVSDRLASDSAGAIVMDENDPSMQMQRLLKQMGGGEMAEVKPILEVNPANSLMRKIADSSDDDYVARLASIVLDEAYIAEGIMPKDPASFVREVTKLLG</sequence>
<dbReference type="GO" id="GO:0051082">
    <property type="term" value="F:unfolded protein binding"/>
    <property type="evidence" value="ECO:0007669"/>
    <property type="project" value="UniProtKB-UniRule"/>
</dbReference>
<dbReference type="PIRSF" id="PIRSF002583">
    <property type="entry name" value="Hsp90"/>
    <property type="match status" value="1"/>
</dbReference>
<dbReference type="NCBIfam" id="NF003555">
    <property type="entry name" value="PRK05218.1"/>
    <property type="match status" value="1"/>
</dbReference>
<dbReference type="SMART" id="SM00387">
    <property type="entry name" value="HATPase_c"/>
    <property type="match status" value="1"/>
</dbReference>
<dbReference type="EMBL" id="JADIMU010000065">
    <property type="protein sequence ID" value="MBO8443958.1"/>
    <property type="molecule type" value="Genomic_DNA"/>
</dbReference>
<dbReference type="InterPro" id="IPR036890">
    <property type="entry name" value="HATPase_C_sf"/>
</dbReference>
<dbReference type="Pfam" id="PF00183">
    <property type="entry name" value="HSP90"/>
    <property type="match status" value="1"/>
</dbReference>
<keyword evidence="4 8" id="KW-0547">Nucleotide-binding</keyword>
<dbReference type="GO" id="GO:0140662">
    <property type="term" value="F:ATP-dependent protein folding chaperone"/>
    <property type="evidence" value="ECO:0007669"/>
    <property type="project" value="InterPro"/>
</dbReference>
<evidence type="ECO:0000256" key="2">
    <source>
        <dbReference type="ARBA" id="ARBA00008239"/>
    </source>
</evidence>
<comment type="subunit">
    <text evidence="8">Homodimer.</text>
</comment>
<dbReference type="Pfam" id="PF13589">
    <property type="entry name" value="HATPase_c_3"/>
    <property type="match status" value="1"/>
</dbReference>
<dbReference type="InterPro" id="IPR001404">
    <property type="entry name" value="Hsp90_fam"/>
</dbReference>
<dbReference type="SUPFAM" id="SSF110942">
    <property type="entry name" value="HSP90 C-terminal domain"/>
    <property type="match status" value="1"/>
</dbReference>
<dbReference type="InterPro" id="IPR020568">
    <property type="entry name" value="Ribosomal_Su5_D2-typ_SF"/>
</dbReference>
<gene>
    <name evidence="8 11" type="primary">htpG</name>
    <name evidence="11" type="ORF">IAC42_09435</name>
</gene>
<dbReference type="CDD" id="cd16927">
    <property type="entry name" value="HATPase_Hsp90-like"/>
    <property type="match status" value="1"/>
</dbReference>
<comment type="subcellular location">
    <subcellularLocation>
        <location evidence="1 8">Cytoplasm</location>
    </subcellularLocation>
</comment>
<comment type="caution">
    <text evidence="11">The sequence shown here is derived from an EMBL/GenBank/DDBJ whole genome shotgun (WGS) entry which is preliminary data.</text>
</comment>
<dbReference type="AlphaFoldDB" id="A0A9D9HBH7"/>
<name>A0A9D9HBH7_9SPIR</name>
<comment type="caution">
    <text evidence="8">Lacks conserved residue(s) required for the propagation of feature annotation.</text>
</comment>
<dbReference type="InterPro" id="IPR019805">
    <property type="entry name" value="Heat_shock_protein_90_CS"/>
</dbReference>
<dbReference type="Gene3D" id="1.20.120.790">
    <property type="entry name" value="Heat shock protein 90, C-terminal domain"/>
    <property type="match status" value="1"/>
</dbReference>
<evidence type="ECO:0000256" key="7">
    <source>
        <dbReference type="ARBA" id="ARBA00023186"/>
    </source>
</evidence>
<dbReference type="PROSITE" id="PS00298">
    <property type="entry name" value="HSP90"/>
    <property type="match status" value="1"/>
</dbReference>
<keyword evidence="3 8" id="KW-0963">Cytoplasm</keyword>
<keyword evidence="6 8" id="KW-0346">Stress response</keyword>
<feature type="binding site" evidence="9">
    <location>
        <position position="31"/>
    </location>
    <ligand>
        <name>ATP</name>
        <dbReference type="ChEBI" id="CHEBI:30616"/>
    </ligand>
</feature>
<evidence type="ECO:0000256" key="5">
    <source>
        <dbReference type="ARBA" id="ARBA00022840"/>
    </source>
</evidence>
<dbReference type="Gene3D" id="3.40.50.11260">
    <property type="match status" value="1"/>
</dbReference>
<proteinExistence type="inferred from homology"/>
<feature type="region of interest" description="A; substrate-binding" evidence="8">
    <location>
        <begin position="1"/>
        <end position="342"/>
    </location>
</feature>
<keyword evidence="7 8" id="KW-0143">Chaperone</keyword>